<dbReference type="PANTHER" id="PTHR38463:SF1">
    <property type="entry name" value="STRESS RESPONSE PROTEIN YSNF"/>
    <property type="match status" value="1"/>
</dbReference>
<dbReference type="InterPro" id="IPR052967">
    <property type="entry name" value="Stress_Response_Assoc"/>
</dbReference>
<keyword evidence="3" id="KW-1185">Reference proteome</keyword>
<sequence>MSMNIGKKSNDILSNQKTEGKLKLRTEQLDIIKKWVQTGTVTVRKEVIKEEKTIVVPVTREILVIENKIFDSDNINENTKTIQIPISEERIEVIKHPTVLEDIKIYKRQFPKIEHVVTTLKSEKVHVKIIGNAKIKDNETQNEHS</sequence>
<name>A0ABT9Y116_9BACI</name>
<evidence type="ECO:0000259" key="1">
    <source>
        <dbReference type="Pfam" id="PF09557"/>
    </source>
</evidence>
<gene>
    <name evidence="2" type="ORF">J2S10_004709</name>
</gene>
<reference evidence="2 3" key="1">
    <citation type="submission" date="2023-07" db="EMBL/GenBank/DDBJ databases">
        <title>Genomic Encyclopedia of Type Strains, Phase IV (KMG-IV): sequencing the most valuable type-strain genomes for metagenomic binning, comparative biology and taxonomic classification.</title>
        <authorList>
            <person name="Goeker M."/>
        </authorList>
    </citation>
    <scope>NUCLEOTIDE SEQUENCE [LARGE SCALE GENOMIC DNA]</scope>
    <source>
        <strain evidence="2 3">DSM 27594</strain>
    </source>
</reference>
<comment type="caution">
    <text evidence="2">The sequence shown here is derived from an EMBL/GenBank/DDBJ whole genome shotgun (WGS) entry which is preliminary data.</text>
</comment>
<dbReference type="InterPro" id="IPR019060">
    <property type="entry name" value="DUF2382"/>
</dbReference>
<dbReference type="EMBL" id="JAUSTW010000009">
    <property type="protein sequence ID" value="MDQ0201503.1"/>
    <property type="molecule type" value="Genomic_DNA"/>
</dbReference>
<dbReference type="Pfam" id="PF09557">
    <property type="entry name" value="DUF2382"/>
    <property type="match status" value="1"/>
</dbReference>
<dbReference type="NCBIfam" id="TIGR02271">
    <property type="entry name" value="YsnF/AvaK domain"/>
    <property type="match status" value="1"/>
</dbReference>
<evidence type="ECO:0000313" key="2">
    <source>
        <dbReference type="EMBL" id="MDQ0201503.1"/>
    </source>
</evidence>
<dbReference type="PANTHER" id="PTHR38463">
    <property type="entry name" value="STRESS RESPONSE PROTEIN YSNF"/>
    <property type="match status" value="1"/>
</dbReference>
<dbReference type="Proteomes" id="UP001224122">
    <property type="component" value="Unassembled WGS sequence"/>
</dbReference>
<dbReference type="RefSeq" id="WP_307412838.1">
    <property type="nucleotide sequence ID" value="NZ_JAUSTW010000009.1"/>
</dbReference>
<proteinExistence type="predicted"/>
<organism evidence="2 3">
    <name type="scientific">Neobacillus ginsengisoli</name>
    <dbReference type="NCBI Taxonomy" id="904295"/>
    <lineage>
        <taxon>Bacteria</taxon>
        <taxon>Bacillati</taxon>
        <taxon>Bacillota</taxon>
        <taxon>Bacilli</taxon>
        <taxon>Bacillales</taxon>
        <taxon>Bacillaceae</taxon>
        <taxon>Neobacillus</taxon>
    </lineage>
</organism>
<accession>A0ABT9Y116</accession>
<feature type="domain" description="DUF2382" evidence="1">
    <location>
        <begin position="22"/>
        <end position="127"/>
    </location>
</feature>
<protein>
    <submittedName>
        <fullName evidence="2">Uncharacterized protein (TIGR02271 family)</fullName>
    </submittedName>
</protein>
<evidence type="ECO:0000313" key="3">
    <source>
        <dbReference type="Proteomes" id="UP001224122"/>
    </source>
</evidence>